<dbReference type="eggNOG" id="ENOG502Z7KY">
    <property type="taxonomic scope" value="Bacteria"/>
</dbReference>
<dbReference type="HOGENOM" id="CLU_124273_0_0_4"/>
<sequence>MIGHDKQTGLFTFCDCSAESPMGRRSVCYDRAVLDARKEHKPQGSAVELAAEMGIDLLTEEQYRGLQKLGEFDAKTSSWVKTPPDVRSLGGALFCDRRYGRVFMYHNGAQSHYAARGFRSLHSL</sequence>
<accession>F5XY17</accession>
<organism evidence="1 2">
    <name type="scientific">Ramlibacter tataouinensis (strain ATCC BAA-407 / DSM 14655 / LMG 21543 / TTB310)</name>
    <dbReference type="NCBI Taxonomy" id="365046"/>
    <lineage>
        <taxon>Bacteria</taxon>
        <taxon>Pseudomonadati</taxon>
        <taxon>Pseudomonadota</taxon>
        <taxon>Betaproteobacteria</taxon>
        <taxon>Burkholderiales</taxon>
        <taxon>Comamonadaceae</taxon>
        <taxon>Ramlibacter</taxon>
    </lineage>
</organism>
<dbReference type="STRING" id="365046.Rta_32300"/>
<dbReference type="InterPro" id="IPR025352">
    <property type="entry name" value="DUF4256"/>
</dbReference>
<dbReference type="EMBL" id="CP000245">
    <property type="protein sequence ID" value="AEG94342.1"/>
    <property type="molecule type" value="Genomic_DNA"/>
</dbReference>
<dbReference type="Proteomes" id="UP000008385">
    <property type="component" value="Chromosome"/>
</dbReference>
<protein>
    <recommendedName>
        <fullName evidence="3">DUF4256 domain-containing protein</fullName>
    </recommendedName>
</protein>
<dbReference type="KEGG" id="rta:Rta_32300"/>
<gene>
    <name evidence="1" type="ordered locus">Rta_32300</name>
</gene>
<evidence type="ECO:0000313" key="2">
    <source>
        <dbReference type="Proteomes" id="UP000008385"/>
    </source>
</evidence>
<reference evidence="1 2" key="2">
    <citation type="journal article" date="2011" name="PLoS ONE">
        <title>The Cyst-Dividing Bacterium Ramlibacter tataouinensis TTB310 Genome Reveals a Well-Stocked Toolbox for Adaptation to a Desert Environment.</title>
        <authorList>
            <person name="De Luca G."/>
            <person name="Barakat M."/>
            <person name="Ortet P."/>
            <person name="Fochesato S."/>
            <person name="Jourlin-Castelli C."/>
            <person name="Ansaldi M."/>
            <person name="Py B."/>
            <person name="Fichant G."/>
            <person name="Coutinho P.M."/>
            <person name="Voulhoux R."/>
            <person name="Bastien O."/>
            <person name="Marechal E."/>
            <person name="Henrissat B."/>
            <person name="Quentin Y."/>
            <person name="Noirot P."/>
            <person name="Filloux A."/>
            <person name="Mejean V."/>
            <person name="Dubow M.S."/>
            <person name="Barras F."/>
            <person name="Barbe V."/>
            <person name="Weissenbach J."/>
            <person name="Mihalcescu I."/>
            <person name="Vermeglio A."/>
            <person name="Achouak W."/>
            <person name="Heulin T."/>
        </authorList>
    </citation>
    <scope>NUCLEOTIDE SEQUENCE [LARGE SCALE GENOMIC DNA]</scope>
    <source>
        <strain evidence="2">ATCC BAA-407 / DSM 14655 / LMG 21543 / TTB310</strain>
    </source>
</reference>
<name>F5XY17_RAMTT</name>
<evidence type="ECO:0000313" key="1">
    <source>
        <dbReference type="EMBL" id="AEG94342.1"/>
    </source>
</evidence>
<dbReference type="AlphaFoldDB" id="F5XY17"/>
<evidence type="ECO:0008006" key="3">
    <source>
        <dbReference type="Google" id="ProtNLM"/>
    </source>
</evidence>
<keyword evidence="2" id="KW-1185">Reference proteome</keyword>
<reference evidence="2" key="1">
    <citation type="submission" date="2006-01" db="EMBL/GenBank/DDBJ databases">
        <title>Genome of the cyst-dividing bacterium Ramlibacter tataouinensis.</title>
        <authorList>
            <person name="Barakat M."/>
            <person name="Ortet P."/>
            <person name="De Luca G."/>
            <person name="Jourlin-Castelli C."/>
            <person name="Ansaldi M."/>
            <person name="Py B."/>
            <person name="Fichant G."/>
            <person name="Coutinho P."/>
            <person name="Voulhoux R."/>
            <person name="Bastien O."/>
            <person name="Roy S."/>
            <person name="Marechal E."/>
            <person name="Henrissat B."/>
            <person name="Quentin Y."/>
            <person name="Noirot P."/>
            <person name="Filloux A."/>
            <person name="Mejean V."/>
            <person name="DuBow M."/>
            <person name="Barras F."/>
            <person name="Heulin T."/>
        </authorList>
    </citation>
    <scope>NUCLEOTIDE SEQUENCE [LARGE SCALE GENOMIC DNA]</scope>
    <source>
        <strain evidence="2">ATCC BAA-407 / DSM 14655 / LMG 21543 / TTB310</strain>
    </source>
</reference>
<proteinExistence type="predicted"/>
<dbReference type="PATRIC" id="fig|365046.3.peg.3300"/>
<dbReference type="Pfam" id="PF14066">
    <property type="entry name" value="DUF4256"/>
    <property type="match status" value="1"/>
</dbReference>